<keyword evidence="4 9" id="KW-0732">Signal</keyword>
<evidence type="ECO:0000256" key="8">
    <source>
        <dbReference type="ARBA" id="ARBA00023157"/>
    </source>
</evidence>
<sequence>MRKTAFTISIKTALSLCLLASPAVGLAQSVSSIENASSNTQLKRCGTNHPSIKEAVLKEQHFSTLRGSSDINSESHTLRPVGSVSIDVYFHVITDNSNNGALSNSEINSQMAVLNDAYASTPFTFNLVSTSVTANNTWYNVGYNSSAEQSMKNSLRVGDAGDLNIYVAEISDGLLGWATFPSSYSSDPLDDGVVILTGSVPGGDASPYNEGDTLTHEVGHWLGLYHTFQGGCFGRGDYVSDTPAERSAAYGCPVGRDTCTRGRNADGEDPVTNFMDYTDDNCMYEFTEGQATRADEQSSTYRGL</sequence>
<dbReference type="GO" id="GO:0046872">
    <property type="term" value="F:metal ion binding"/>
    <property type="evidence" value="ECO:0007669"/>
    <property type="project" value="UniProtKB-KW"/>
</dbReference>
<keyword evidence="5" id="KW-0378">Hydrolase</keyword>
<evidence type="ECO:0000256" key="1">
    <source>
        <dbReference type="ARBA" id="ARBA00008721"/>
    </source>
</evidence>
<gene>
    <name evidence="11" type="ORF">MO867_19955</name>
</gene>
<comment type="similarity">
    <text evidence="1">Belongs to the peptidase M43B family.</text>
</comment>
<evidence type="ECO:0000256" key="6">
    <source>
        <dbReference type="ARBA" id="ARBA00022833"/>
    </source>
</evidence>
<evidence type="ECO:0000256" key="5">
    <source>
        <dbReference type="ARBA" id="ARBA00022801"/>
    </source>
</evidence>
<feature type="domain" description="Peptidase M43 pregnancy-associated plasma-A" evidence="10">
    <location>
        <begin position="163"/>
        <end position="295"/>
    </location>
</feature>
<dbReference type="PANTHER" id="PTHR47466">
    <property type="match status" value="1"/>
</dbReference>
<evidence type="ECO:0000313" key="12">
    <source>
        <dbReference type="Proteomes" id="UP001139028"/>
    </source>
</evidence>
<evidence type="ECO:0000256" key="4">
    <source>
        <dbReference type="ARBA" id="ARBA00022729"/>
    </source>
</evidence>
<organism evidence="11 12">
    <name type="scientific">Microbulbifer okhotskensis</name>
    <dbReference type="NCBI Taxonomy" id="2926617"/>
    <lineage>
        <taxon>Bacteria</taxon>
        <taxon>Pseudomonadati</taxon>
        <taxon>Pseudomonadota</taxon>
        <taxon>Gammaproteobacteria</taxon>
        <taxon>Cellvibrionales</taxon>
        <taxon>Microbulbiferaceae</taxon>
        <taxon>Microbulbifer</taxon>
    </lineage>
</organism>
<evidence type="ECO:0000256" key="3">
    <source>
        <dbReference type="ARBA" id="ARBA00022723"/>
    </source>
</evidence>
<keyword evidence="6" id="KW-0862">Zinc</keyword>
<dbReference type="Pfam" id="PF05572">
    <property type="entry name" value="Peptidase_M43"/>
    <property type="match status" value="1"/>
</dbReference>
<dbReference type="GO" id="GO:0006508">
    <property type="term" value="P:proteolysis"/>
    <property type="evidence" value="ECO:0007669"/>
    <property type="project" value="UniProtKB-KW"/>
</dbReference>
<dbReference type="EMBL" id="JALBWM010000160">
    <property type="protein sequence ID" value="MCO1336608.1"/>
    <property type="molecule type" value="Genomic_DNA"/>
</dbReference>
<feature type="chain" id="PRO_5040754605" evidence="9">
    <location>
        <begin position="28"/>
        <end position="304"/>
    </location>
</feature>
<comment type="caution">
    <text evidence="11">The sequence shown here is derived from an EMBL/GenBank/DDBJ whole genome shotgun (WGS) entry which is preliminary data.</text>
</comment>
<proteinExistence type="inferred from homology"/>
<dbReference type="Proteomes" id="UP001139028">
    <property type="component" value="Unassembled WGS sequence"/>
</dbReference>
<accession>A0A9X2EVB3</accession>
<keyword evidence="8" id="KW-1015">Disulfide bond</keyword>
<dbReference type="InterPro" id="IPR008754">
    <property type="entry name" value="Peptidase_M43"/>
</dbReference>
<dbReference type="RefSeq" id="WP_252472379.1">
    <property type="nucleotide sequence ID" value="NZ_JALBWM010000160.1"/>
</dbReference>
<dbReference type="CDD" id="cd04275">
    <property type="entry name" value="ZnMc_pappalysin_like"/>
    <property type="match status" value="1"/>
</dbReference>
<dbReference type="AlphaFoldDB" id="A0A9X2EVB3"/>
<reference evidence="11" key="1">
    <citation type="journal article" date="2022" name="Arch. Microbiol.">
        <title>Microbulbifer okhotskensis sp. nov., isolated from a deep bottom sediment of the Okhotsk Sea.</title>
        <authorList>
            <person name="Romanenko L."/>
            <person name="Kurilenko V."/>
            <person name="Otstavnykh N."/>
            <person name="Velansky P."/>
            <person name="Isaeva M."/>
            <person name="Mikhailov V."/>
        </authorList>
    </citation>
    <scope>NUCLEOTIDE SEQUENCE</scope>
    <source>
        <strain evidence="11">OS29</strain>
    </source>
</reference>
<evidence type="ECO:0000313" key="11">
    <source>
        <dbReference type="EMBL" id="MCO1336608.1"/>
    </source>
</evidence>
<feature type="signal peptide" evidence="9">
    <location>
        <begin position="1"/>
        <end position="27"/>
    </location>
</feature>
<dbReference type="PANTHER" id="PTHR47466:SF1">
    <property type="entry name" value="METALLOPROTEASE MEP1 (AFU_ORTHOLOGUE AFUA_1G07730)-RELATED"/>
    <property type="match status" value="1"/>
</dbReference>
<keyword evidence="2" id="KW-0645">Protease</keyword>
<dbReference type="GO" id="GO:0008237">
    <property type="term" value="F:metallopeptidase activity"/>
    <property type="evidence" value="ECO:0007669"/>
    <property type="project" value="UniProtKB-KW"/>
</dbReference>
<evidence type="ECO:0000256" key="7">
    <source>
        <dbReference type="ARBA" id="ARBA00023049"/>
    </source>
</evidence>
<protein>
    <submittedName>
        <fullName evidence="11">Zinc metalloprotease</fullName>
    </submittedName>
</protein>
<dbReference type="Gene3D" id="3.40.390.10">
    <property type="entry name" value="Collagenase (Catalytic Domain)"/>
    <property type="match status" value="1"/>
</dbReference>
<dbReference type="SUPFAM" id="SSF55486">
    <property type="entry name" value="Metalloproteases ('zincins'), catalytic domain"/>
    <property type="match status" value="1"/>
</dbReference>
<name>A0A9X2EVB3_9GAMM</name>
<dbReference type="InterPro" id="IPR024079">
    <property type="entry name" value="MetalloPept_cat_dom_sf"/>
</dbReference>
<evidence type="ECO:0000256" key="9">
    <source>
        <dbReference type="SAM" id="SignalP"/>
    </source>
</evidence>
<evidence type="ECO:0000256" key="2">
    <source>
        <dbReference type="ARBA" id="ARBA00022670"/>
    </source>
</evidence>
<keyword evidence="3" id="KW-0479">Metal-binding</keyword>
<evidence type="ECO:0000259" key="10">
    <source>
        <dbReference type="Pfam" id="PF05572"/>
    </source>
</evidence>
<keyword evidence="7 11" id="KW-0482">Metalloprotease</keyword>
<keyword evidence="12" id="KW-1185">Reference proteome</keyword>